<dbReference type="PANTHER" id="PTHR24045">
    <property type="match status" value="1"/>
</dbReference>
<evidence type="ECO:0000313" key="5">
    <source>
        <dbReference type="EMBL" id="ORY35283.1"/>
    </source>
</evidence>
<dbReference type="STRING" id="1754190.A0A1Y2BKI4"/>
<comment type="similarity">
    <text evidence="1">Belongs to the stealth family.</text>
</comment>
<evidence type="ECO:0000256" key="2">
    <source>
        <dbReference type="ARBA" id="ARBA00022679"/>
    </source>
</evidence>
<organism evidence="5 6">
    <name type="scientific">Neocallimastix californiae</name>
    <dbReference type="NCBI Taxonomy" id="1754190"/>
    <lineage>
        <taxon>Eukaryota</taxon>
        <taxon>Fungi</taxon>
        <taxon>Fungi incertae sedis</taxon>
        <taxon>Chytridiomycota</taxon>
        <taxon>Chytridiomycota incertae sedis</taxon>
        <taxon>Neocallimastigomycetes</taxon>
        <taxon>Neocallimastigales</taxon>
        <taxon>Neocallimastigaceae</taxon>
        <taxon>Neocallimastix</taxon>
    </lineage>
</organism>
<feature type="domain" description="Stealth protein CR1 conserved region 1" evidence="4">
    <location>
        <begin position="90"/>
        <end position="114"/>
    </location>
</feature>
<gene>
    <name evidence="5" type="ORF">LY90DRAFT_511707</name>
</gene>
<dbReference type="GO" id="GO:0016772">
    <property type="term" value="F:transferase activity, transferring phosphorus-containing groups"/>
    <property type="evidence" value="ECO:0007669"/>
    <property type="project" value="InterPro"/>
</dbReference>
<dbReference type="InterPro" id="IPR047141">
    <property type="entry name" value="Stealth"/>
</dbReference>
<dbReference type="OrthoDB" id="2126793at2759"/>
<dbReference type="GO" id="GO:0005794">
    <property type="term" value="C:Golgi apparatus"/>
    <property type="evidence" value="ECO:0007669"/>
    <property type="project" value="TreeGrafter"/>
</dbReference>
<dbReference type="AlphaFoldDB" id="A0A1Y2BKI4"/>
<accession>A0A1Y2BKI4</accession>
<comment type="caution">
    <text evidence="5">The sequence shown here is derived from an EMBL/GenBank/DDBJ whole genome shotgun (WGS) entry which is preliminary data.</text>
</comment>
<dbReference type="EMBL" id="MCOG01000152">
    <property type="protein sequence ID" value="ORY35283.1"/>
    <property type="molecule type" value="Genomic_DNA"/>
</dbReference>
<dbReference type="InterPro" id="IPR021520">
    <property type="entry name" value="Stealth_CR2"/>
</dbReference>
<proteinExistence type="inferred from homology"/>
<evidence type="ECO:0000259" key="4">
    <source>
        <dbReference type="Pfam" id="PF17101"/>
    </source>
</evidence>
<keyword evidence="2" id="KW-0808">Transferase</keyword>
<sequence>MNLLTFRNTFYLYIKLLLIFIINSKSSNLSQFQSNRLYLVDQTKIKNNHDKILSVQRENSTNSYDEYDLNLILNYEGGPIESEWQWVKNISIVYTWVDGSDVNFQDLKSKYNGGIRKVNSRDRSADELRYSIRSLEKYMPWHEGPIFIVTCQQIPKWLDVHHPRVKIIDHKTIFPRKVFPTFDSGTIELFLDKIPGISERFIYFNDDFFINRHLHPSFFFTLNGFPKHYRNSNLLRVSRNGHRRNISKGKNLFNSMCYNTRQLIRTYLDRDYQYYFLHHSPYVFYRDLMEPFRQFFKDDLKVLCIDKFRSWEKSHGLYLYLTFMEYASKNKELNLFDESELPKDRTITDYSCQVMPASLTSHLIKFGMVTNDSEKNEELFRSIHRHPNLLIFSFNDVYSEHQAFLEFTEFLMRRYPEPSSFEKEEYKGLEEQAYSRLLNYPTLKNSDSNQATEPTEDEDLKLYKTVRQHNLNVTENYLNEKEKLSGPKTTMSDREKEEIDFLLRYNGENCDPAWEWAKKMSIVYSVVESKHDSIRTEIDKLKYSIRSIEKYMPWFDGTIFIIVREEHKRKFDWISSSNKRIQLIDPHLLLPTTDGNVNINRYAIEMFLDKIPGLSERFIYLYPHHFFIHYVHPRFFFSKEFYPKYNFEDMISGDEADELKETDKSFFHTSQVILNYFGKNYVNGYRYLKNAPYPLYRDLFDPVRQLYTKYVKKLVERPEESTILPLYLITTYNIYGTHHPYYPEVIGGYGKVRKFQSSASLNPSRTIDFYGFDITSPAISNATMSLDIPFARKASMVDRFLRKTTCESKETLDQILSEGKLFFSLKEINDREGHSIFDWDCFLKIMTSLYEEKSSFEL</sequence>
<dbReference type="Pfam" id="PF11380">
    <property type="entry name" value="Stealth_CR2"/>
    <property type="match status" value="2"/>
</dbReference>
<dbReference type="PANTHER" id="PTHR24045:SF0">
    <property type="entry name" value="N-ACETYLGLUCOSAMINE-1-PHOSPHOTRANSFERASE SUBUNITS ALPHA_BETA"/>
    <property type="match status" value="1"/>
</dbReference>
<keyword evidence="6" id="KW-1185">Reference proteome</keyword>
<reference evidence="5 6" key="1">
    <citation type="submission" date="2016-08" db="EMBL/GenBank/DDBJ databases">
        <title>A Parts List for Fungal Cellulosomes Revealed by Comparative Genomics.</title>
        <authorList>
            <consortium name="DOE Joint Genome Institute"/>
            <person name="Haitjema C.H."/>
            <person name="Gilmore S.P."/>
            <person name="Henske J.K."/>
            <person name="Solomon K.V."/>
            <person name="De Groot R."/>
            <person name="Kuo A."/>
            <person name="Mondo S.J."/>
            <person name="Salamov A.A."/>
            <person name="Labutti K."/>
            <person name="Zhao Z."/>
            <person name="Chiniquy J."/>
            <person name="Barry K."/>
            <person name="Brewer H.M."/>
            <person name="Purvine S.O."/>
            <person name="Wright A.T."/>
            <person name="Boxma B."/>
            <person name="Van Alen T."/>
            <person name="Hackstein J.H."/>
            <person name="Baker S.E."/>
            <person name="Grigoriev I.V."/>
            <person name="O'Malley M.A."/>
        </authorList>
    </citation>
    <scope>NUCLEOTIDE SEQUENCE [LARGE SCALE GENOMIC DNA]</scope>
    <source>
        <strain evidence="5 6">G1</strain>
    </source>
</reference>
<feature type="domain" description="Stealth protein CR2 conserved region 2" evidence="3">
    <location>
        <begin position="121"/>
        <end position="225"/>
    </location>
</feature>
<name>A0A1Y2BKI4_9FUNG</name>
<protein>
    <recommendedName>
        <fullName evidence="7">Stealth protein CR2 conserved region 2 domain-containing protein</fullName>
    </recommendedName>
</protein>
<dbReference type="InterPro" id="IPR031358">
    <property type="entry name" value="Stealth_CR1"/>
</dbReference>
<evidence type="ECO:0008006" key="7">
    <source>
        <dbReference type="Google" id="ProtNLM"/>
    </source>
</evidence>
<evidence type="ECO:0000256" key="1">
    <source>
        <dbReference type="ARBA" id="ARBA00007583"/>
    </source>
</evidence>
<dbReference type="Pfam" id="PF17101">
    <property type="entry name" value="Stealth_CR1"/>
    <property type="match status" value="1"/>
</dbReference>
<feature type="domain" description="Stealth protein CR2 conserved region 2" evidence="3">
    <location>
        <begin position="537"/>
        <end position="642"/>
    </location>
</feature>
<evidence type="ECO:0000313" key="6">
    <source>
        <dbReference type="Proteomes" id="UP000193920"/>
    </source>
</evidence>
<dbReference type="Proteomes" id="UP000193920">
    <property type="component" value="Unassembled WGS sequence"/>
</dbReference>
<evidence type="ECO:0000259" key="3">
    <source>
        <dbReference type="Pfam" id="PF11380"/>
    </source>
</evidence>